<gene>
    <name evidence="3" type="ORF">DL762_002563</name>
</gene>
<name>A0ABY0HHL9_9PEZI</name>
<evidence type="ECO:0000256" key="1">
    <source>
        <dbReference type="SAM" id="MobiDB-lite"/>
    </source>
</evidence>
<keyword evidence="2" id="KW-0472">Membrane</keyword>
<evidence type="ECO:0000313" key="3">
    <source>
        <dbReference type="EMBL" id="RYO90680.1"/>
    </source>
</evidence>
<dbReference type="Proteomes" id="UP000294003">
    <property type="component" value="Unassembled WGS sequence"/>
</dbReference>
<dbReference type="EMBL" id="QJNS01000052">
    <property type="protein sequence ID" value="RYO90680.1"/>
    <property type="molecule type" value="Genomic_DNA"/>
</dbReference>
<accession>A0ABY0HHL9</accession>
<organism evidence="3 4">
    <name type="scientific">Monosporascus cannonballus</name>
    <dbReference type="NCBI Taxonomy" id="155416"/>
    <lineage>
        <taxon>Eukaryota</taxon>
        <taxon>Fungi</taxon>
        <taxon>Dikarya</taxon>
        <taxon>Ascomycota</taxon>
        <taxon>Pezizomycotina</taxon>
        <taxon>Sordariomycetes</taxon>
        <taxon>Xylariomycetidae</taxon>
        <taxon>Xylariales</taxon>
        <taxon>Xylariales incertae sedis</taxon>
        <taxon>Monosporascus</taxon>
    </lineage>
</organism>
<feature type="compositionally biased region" description="Basic and acidic residues" evidence="1">
    <location>
        <begin position="327"/>
        <end position="350"/>
    </location>
</feature>
<feature type="transmembrane region" description="Helical" evidence="2">
    <location>
        <begin position="172"/>
        <end position="193"/>
    </location>
</feature>
<protein>
    <submittedName>
        <fullName evidence="3">Uncharacterized protein</fullName>
    </submittedName>
</protein>
<feature type="region of interest" description="Disordered" evidence="1">
    <location>
        <begin position="306"/>
        <end position="350"/>
    </location>
</feature>
<evidence type="ECO:0000313" key="4">
    <source>
        <dbReference type="Proteomes" id="UP000294003"/>
    </source>
</evidence>
<feature type="region of interest" description="Disordered" evidence="1">
    <location>
        <begin position="200"/>
        <end position="227"/>
    </location>
</feature>
<sequence length="350" mass="38100">MIGHLDSAVRDNRAVAMAEDPRAKYGLSCPSGGSFYICGASDTRFIGCCEEDPCNDDREGSCPESSLRPASFSSTNYLDIPAQSCVEPYNNNAWWTCQQAKPPFMGCCLSNPCNEGCSDDDLLPARLSDNKSEAAPFITSASTTSSSSITTQSPDSNVSETTALEQKSQTELIVGVTMAGLVVLFAIFAAYIWRKRRREKEQESPGEDSVQRQLQPPGGGDQPVMMRGWWDPYKDFVDSFPSTADSSPFPDHASTIMMSTPTSVSTSWSPMSSRDNYSRHTTQLSELSGEDWLRELPGGTGLQPVAEHDSASGPFGNVRQTGSGIGEVRHASRPEYNDVRRYHELEASGP</sequence>
<comment type="caution">
    <text evidence="3">The sequence shown here is derived from an EMBL/GenBank/DDBJ whole genome shotgun (WGS) entry which is preliminary data.</text>
</comment>
<feature type="compositionally biased region" description="Low complexity" evidence="1">
    <location>
        <begin position="261"/>
        <end position="273"/>
    </location>
</feature>
<keyword evidence="4" id="KW-1185">Reference proteome</keyword>
<reference evidence="3 4" key="1">
    <citation type="submission" date="2018-06" db="EMBL/GenBank/DDBJ databases">
        <title>Complete Genomes of Monosporascus.</title>
        <authorList>
            <person name="Robinson A.J."/>
            <person name="Natvig D.O."/>
        </authorList>
    </citation>
    <scope>NUCLEOTIDE SEQUENCE [LARGE SCALE GENOMIC DNA]</scope>
    <source>
        <strain evidence="3 4">CBS 609.92</strain>
    </source>
</reference>
<feature type="region of interest" description="Disordered" evidence="1">
    <location>
        <begin position="261"/>
        <end position="282"/>
    </location>
</feature>
<feature type="region of interest" description="Disordered" evidence="1">
    <location>
        <begin position="138"/>
        <end position="162"/>
    </location>
</feature>
<proteinExistence type="predicted"/>
<evidence type="ECO:0000256" key="2">
    <source>
        <dbReference type="SAM" id="Phobius"/>
    </source>
</evidence>
<keyword evidence="2" id="KW-1133">Transmembrane helix</keyword>
<feature type="compositionally biased region" description="Low complexity" evidence="1">
    <location>
        <begin position="139"/>
        <end position="156"/>
    </location>
</feature>
<keyword evidence="2" id="KW-0812">Transmembrane</keyword>